<name>A0A395JQ14_9GAMM</name>
<dbReference type="EMBL" id="QNRT01000001">
    <property type="protein sequence ID" value="RBP53741.1"/>
    <property type="molecule type" value="Genomic_DNA"/>
</dbReference>
<dbReference type="OrthoDB" id="7059356at2"/>
<dbReference type="Proteomes" id="UP000253083">
    <property type="component" value="Unassembled WGS sequence"/>
</dbReference>
<accession>A0A395JQ14</accession>
<dbReference type="Pfam" id="PF08811">
    <property type="entry name" value="DUF1800"/>
    <property type="match status" value="1"/>
</dbReference>
<gene>
    <name evidence="1" type="ORF">DFR28_1011130</name>
</gene>
<keyword evidence="2" id="KW-1185">Reference proteome</keyword>
<dbReference type="AlphaFoldDB" id="A0A395JQ14"/>
<proteinExistence type="predicted"/>
<evidence type="ECO:0000313" key="1">
    <source>
        <dbReference type="EMBL" id="RBP53741.1"/>
    </source>
</evidence>
<reference evidence="1 2" key="1">
    <citation type="submission" date="2018-06" db="EMBL/GenBank/DDBJ databases">
        <title>Genomic Encyclopedia of Type Strains, Phase IV (KMG-IV): sequencing the most valuable type-strain genomes for metagenomic binning, comparative biology and taxonomic classification.</title>
        <authorList>
            <person name="Goeker M."/>
        </authorList>
    </citation>
    <scope>NUCLEOTIDE SEQUENCE [LARGE SCALE GENOMIC DNA]</scope>
    <source>
        <strain evidence="1 2">DSM 24032</strain>
    </source>
</reference>
<organism evidence="1 2">
    <name type="scientific">Arenicella xantha</name>
    <dbReference type="NCBI Taxonomy" id="644221"/>
    <lineage>
        <taxon>Bacteria</taxon>
        <taxon>Pseudomonadati</taxon>
        <taxon>Pseudomonadota</taxon>
        <taxon>Gammaproteobacteria</taxon>
        <taxon>Arenicellales</taxon>
        <taxon>Arenicellaceae</taxon>
        <taxon>Arenicella</taxon>
    </lineage>
</organism>
<dbReference type="InParanoid" id="A0A395JQ14"/>
<protein>
    <submittedName>
        <fullName evidence="1">Uncharacterized protein DUF1800</fullName>
    </submittedName>
</protein>
<evidence type="ECO:0000313" key="2">
    <source>
        <dbReference type="Proteomes" id="UP000253083"/>
    </source>
</evidence>
<dbReference type="InterPro" id="IPR014917">
    <property type="entry name" value="DUF1800"/>
</dbReference>
<sequence length="831" mass="94258">MLTMLAPKRVGWSSVYLSIRWLKTTVLVLIIMLMLVATLPASAQLNHAERQKITAVMSVINLYLLDQVSSYQLTLGQLESSSVSISSDFEATFDAQAHDIEVCFILQRSGAFNPGNFSFSINGVPQLADNQATLGENCYLLPVNQQLATNTLLFAVNPGTTVRLSRVGIEPAVQTRLGLQRLTRSGWDEQAVRKVLKIFAFGGHASDAQILEWSYMRPRVAITQMLNFNEHNQRLSPMSRGETYTETAHSHGTLRGFFDYIGSSTSNIPIPVEQREYLSIDGYRFDSTFSRMIAMRGLNPFRQRIGFWETNYHLATNLDAGVSRRQMVQYYDEIMQAHEARLPYHEVMGVAAKSAAVAMQYGHRRNQWVQRDGEWVCECNDDFAREIHQLFYGIFGASDPHHEDGTIRETAKMLTDMRVPYIDTFGFDISVSFEQERHHLDDLTILGTTITGSDASAKIDNLMPVSIMHPESLFNLPVTIISDLADDNLNEARRDQIRAAWAALGPNKDFLTFIHIYATSNLFHSPDQFKYLTSFERAFYTANKFNIDNIEAFFSNDYYNGLDGNAGREVDGVLEGDNSNEVFRPLHNVFGGQTSQEASDSAVAFEKNYNRSATPEEWQFRNQLPIECETCDQGLAWQKDWTKIIPPVNGGYSADYVARWLWMHAVGSFDNYTELERAHLLAILGANRLANTTPGEDPEYYWQIGQRYPFFDINFLLCIREDRRENGISNNSLADIMSFQSWNNYCLFNYDGEPNYAEHERQAFELSFSGDELQNSNQDPFPYLRGLMAELAVAPVALTSSDAIQKRRANERVQAAIAFIFATPYVFAEGQ</sequence>
<comment type="caution">
    <text evidence="1">The sequence shown here is derived from an EMBL/GenBank/DDBJ whole genome shotgun (WGS) entry which is preliminary data.</text>
</comment>